<protein>
    <submittedName>
        <fullName evidence="1">Uncharacterized protein</fullName>
    </submittedName>
</protein>
<keyword evidence="2" id="KW-1185">Reference proteome</keyword>
<comment type="caution">
    <text evidence="1">The sequence shown here is derived from an EMBL/GenBank/DDBJ whole genome shotgun (WGS) entry which is preliminary data.</text>
</comment>
<accession>A0ACC4E427</accession>
<organism evidence="1 2">
    <name type="scientific">Purpureocillium lilacinum</name>
    <name type="common">Paecilomyces lilacinus</name>
    <dbReference type="NCBI Taxonomy" id="33203"/>
    <lineage>
        <taxon>Eukaryota</taxon>
        <taxon>Fungi</taxon>
        <taxon>Dikarya</taxon>
        <taxon>Ascomycota</taxon>
        <taxon>Pezizomycotina</taxon>
        <taxon>Sordariomycetes</taxon>
        <taxon>Hypocreomycetidae</taxon>
        <taxon>Hypocreales</taxon>
        <taxon>Ophiocordycipitaceae</taxon>
        <taxon>Purpureocillium</taxon>
    </lineage>
</organism>
<evidence type="ECO:0000313" key="1">
    <source>
        <dbReference type="EMBL" id="KAL3962988.1"/>
    </source>
</evidence>
<sequence>MKKAYELNKLTGSEVLLLVTSESGLVYTFASPKLRPIVASGTAKKLVQDSLRSVDNPSSSDGKIAAGDATDHNSFPDLHGNTILEAEDF</sequence>
<name>A0ACC4E427_PURLI</name>
<dbReference type="Proteomes" id="UP001638806">
    <property type="component" value="Unassembled WGS sequence"/>
</dbReference>
<proteinExistence type="predicted"/>
<evidence type="ECO:0000313" key="2">
    <source>
        <dbReference type="Proteomes" id="UP001638806"/>
    </source>
</evidence>
<gene>
    <name evidence="1" type="ORF">ACCO45_004511</name>
</gene>
<reference evidence="1" key="1">
    <citation type="submission" date="2024-12" db="EMBL/GenBank/DDBJ databases">
        <title>Comparative genomics and development of molecular markers within Purpureocillium lilacinum and among Purpureocillium species.</title>
        <authorList>
            <person name="Yeh Z.-Y."/>
            <person name="Ni N.-T."/>
            <person name="Lo P.-H."/>
            <person name="Mushyakhwo K."/>
            <person name="Lin C.-F."/>
            <person name="Nai Y.-S."/>
        </authorList>
    </citation>
    <scope>NUCLEOTIDE SEQUENCE</scope>
    <source>
        <strain evidence="1">NCHU-NPUST-175</strain>
    </source>
</reference>
<dbReference type="EMBL" id="JBGNUJ010000003">
    <property type="protein sequence ID" value="KAL3962988.1"/>
    <property type="molecule type" value="Genomic_DNA"/>
</dbReference>